<feature type="transmembrane region" description="Helical" evidence="1">
    <location>
        <begin position="389"/>
        <end position="409"/>
    </location>
</feature>
<dbReference type="EMBL" id="CAJZBQ010000057">
    <property type="protein sequence ID" value="CAG9333923.1"/>
    <property type="molecule type" value="Genomic_DNA"/>
</dbReference>
<sequence length="449" mass="52487">MQTADRSWLFTKKTLFLPLTLFSASVLVMIISLTAKKWSTLDQGEISNEMSLYRCKNCVNYLKDWSWKCFSDYCYYDDSSSGNCIAYNNGSKASFFYFSFEIIAIISGLMVVEKIILVIFDKNYGGKIILCLLAAFMLIAHVMAIYIWSVLNDANWYKSNEECSIEKPCVYAENGPFLAFANIFICSFAFISLMILIWKQRENISNSEPLARYIWFIRVELLLIIVGLLFFILFLIVIFTVYHEEWVERHTKDNLWRGGLSSCVACEPKIPDFDWECLVARECFVSPSSKSCKLYSHMFNAYKLYIFFDGLALLCSVFFIQTYIYFLNRKIYGSAYMTYIYAILLSVFHITATVLWFMESDVALDSHCNKKKIKPHKHIFTCSRLGPHLLMVSNFFSIFMTALYCYIFYKRNYDYKSIIKLQESQEQGISKFHEKSRIEDFKNNTILSD</sequence>
<keyword evidence="1" id="KW-0472">Membrane</keyword>
<evidence type="ECO:0000313" key="2">
    <source>
        <dbReference type="EMBL" id="CAG9333923.1"/>
    </source>
</evidence>
<keyword evidence="1" id="KW-1133">Transmembrane helix</keyword>
<feature type="transmembrane region" description="Helical" evidence="1">
    <location>
        <begin position="219"/>
        <end position="242"/>
    </location>
</feature>
<feature type="transmembrane region" description="Helical" evidence="1">
    <location>
        <begin position="128"/>
        <end position="148"/>
    </location>
</feature>
<protein>
    <submittedName>
        <fullName evidence="2">Uncharacterized protein</fullName>
    </submittedName>
</protein>
<feature type="transmembrane region" description="Helical" evidence="1">
    <location>
        <begin position="15"/>
        <end position="35"/>
    </location>
</feature>
<feature type="transmembrane region" description="Helical" evidence="1">
    <location>
        <begin position="177"/>
        <end position="198"/>
    </location>
</feature>
<dbReference type="Proteomes" id="UP001162131">
    <property type="component" value="Unassembled WGS sequence"/>
</dbReference>
<feature type="transmembrane region" description="Helical" evidence="1">
    <location>
        <begin position="95"/>
        <end position="116"/>
    </location>
</feature>
<keyword evidence="3" id="KW-1185">Reference proteome</keyword>
<feature type="transmembrane region" description="Helical" evidence="1">
    <location>
        <begin position="338"/>
        <end position="357"/>
    </location>
</feature>
<name>A0AAU9K9S0_9CILI</name>
<comment type="caution">
    <text evidence="2">The sequence shown here is derived from an EMBL/GenBank/DDBJ whole genome shotgun (WGS) entry which is preliminary data.</text>
</comment>
<organism evidence="2 3">
    <name type="scientific">Blepharisma stoltei</name>
    <dbReference type="NCBI Taxonomy" id="1481888"/>
    <lineage>
        <taxon>Eukaryota</taxon>
        <taxon>Sar</taxon>
        <taxon>Alveolata</taxon>
        <taxon>Ciliophora</taxon>
        <taxon>Postciliodesmatophora</taxon>
        <taxon>Heterotrichea</taxon>
        <taxon>Heterotrichida</taxon>
        <taxon>Blepharismidae</taxon>
        <taxon>Blepharisma</taxon>
    </lineage>
</organism>
<feature type="transmembrane region" description="Helical" evidence="1">
    <location>
        <begin position="304"/>
        <end position="326"/>
    </location>
</feature>
<gene>
    <name evidence="2" type="ORF">BSTOLATCC_MIC59732</name>
</gene>
<accession>A0AAU9K9S0</accession>
<dbReference type="AlphaFoldDB" id="A0AAU9K9S0"/>
<proteinExistence type="predicted"/>
<evidence type="ECO:0000256" key="1">
    <source>
        <dbReference type="SAM" id="Phobius"/>
    </source>
</evidence>
<keyword evidence="1" id="KW-0812">Transmembrane</keyword>
<evidence type="ECO:0000313" key="3">
    <source>
        <dbReference type="Proteomes" id="UP001162131"/>
    </source>
</evidence>
<reference evidence="2" key="1">
    <citation type="submission" date="2021-09" db="EMBL/GenBank/DDBJ databases">
        <authorList>
            <consortium name="AG Swart"/>
            <person name="Singh M."/>
            <person name="Singh A."/>
            <person name="Seah K."/>
            <person name="Emmerich C."/>
        </authorList>
    </citation>
    <scope>NUCLEOTIDE SEQUENCE</scope>
    <source>
        <strain evidence="2">ATCC30299</strain>
    </source>
</reference>